<evidence type="ECO:0000256" key="1">
    <source>
        <dbReference type="SAM" id="Phobius"/>
    </source>
</evidence>
<proteinExistence type="predicted"/>
<feature type="transmembrane region" description="Helical" evidence="1">
    <location>
        <begin position="56"/>
        <end position="77"/>
    </location>
</feature>
<dbReference type="AlphaFoldDB" id="A0AAV4SKS3"/>
<dbReference type="EMBL" id="BPLQ01007986">
    <property type="protein sequence ID" value="GIY33801.1"/>
    <property type="molecule type" value="Genomic_DNA"/>
</dbReference>
<evidence type="ECO:0000313" key="3">
    <source>
        <dbReference type="Proteomes" id="UP001054837"/>
    </source>
</evidence>
<accession>A0AAV4SKS3</accession>
<reference evidence="2 3" key="1">
    <citation type="submission" date="2021-06" db="EMBL/GenBank/DDBJ databases">
        <title>Caerostris darwini draft genome.</title>
        <authorList>
            <person name="Kono N."/>
            <person name="Arakawa K."/>
        </authorList>
    </citation>
    <scope>NUCLEOTIDE SEQUENCE [LARGE SCALE GENOMIC DNA]</scope>
</reference>
<keyword evidence="1" id="KW-0472">Membrane</keyword>
<dbReference type="Proteomes" id="UP001054837">
    <property type="component" value="Unassembled WGS sequence"/>
</dbReference>
<keyword evidence="1" id="KW-0812">Transmembrane</keyword>
<name>A0AAV4SKS3_9ARAC</name>
<comment type="caution">
    <text evidence="2">The sequence shown here is derived from an EMBL/GenBank/DDBJ whole genome shotgun (WGS) entry which is preliminary data.</text>
</comment>
<sequence>MHLEAELGIRKQRWDLKMVWDSRDLSTRRERTLVVTWLSERNLFSFQGFPVRKEDWAWPIYTPFLLFAVMPLELYAFRSRDRNKETVVGFEDGMGFSRS</sequence>
<protein>
    <submittedName>
        <fullName evidence="2">Uncharacterized protein</fullName>
    </submittedName>
</protein>
<keyword evidence="1" id="KW-1133">Transmembrane helix</keyword>
<keyword evidence="3" id="KW-1185">Reference proteome</keyword>
<evidence type="ECO:0000313" key="2">
    <source>
        <dbReference type="EMBL" id="GIY33801.1"/>
    </source>
</evidence>
<organism evidence="2 3">
    <name type="scientific">Caerostris darwini</name>
    <dbReference type="NCBI Taxonomy" id="1538125"/>
    <lineage>
        <taxon>Eukaryota</taxon>
        <taxon>Metazoa</taxon>
        <taxon>Ecdysozoa</taxon>
        <taxon>Arthropoda</taxon>
        <taxon>Chelicerata</taxon>
        <taxon>Arachnida</taxon>
        <taxon>Araneae</taxon>
        <taxon>Araneomorphae</taxon>
        <taxon>Entelegynae</taxon>
        <taxon>Araneoidea</taxon>
        <taxon>Araneidae</taxon>
        <taxon>Caerostris</taxon>
    </lineage>
</organism>
<gene>
    <name evidence="2" type="ORF">CDAR_587521</name>
</gene>